<sequence>MFKNFLIILMLCALQTYSQSVELSKGLGAKENEASNTLYTIEGLILPPDPLIRISAQWPADITLSINGGEYQGFVRLDGSFTISGVPSGSYILYAHHADIFFQPVRVDIAHNGKFRARKVSHIKPSHVVRLPYPLVMKPVMRRRYFRTREQWNIMDYVLNPMVLLMVVPLMLMLLLPRLINDPETKREIESIQFPKIPTGMPDLSDVLTSLLTGKRPPEKEKKAIVGTANKRRN</sequence>
<dbReference type="Pfam" id="PF09430">
    <property type="entry name" value="EMC7_beta-sandw"/>
    <property type="match status" value="1"/>
</dbReference>
<evidence type="ECO:0000256" key="1">
    <source>
        <dbReference type="ARBA" id="ARBA00004167"/>
    </source>
</evidence>
<evidence type="ECO:0000256" key="8">
    <source>
        <dbReference type="SAM" id="Phobius"/>
    </source>
</evidence>
<gene>
    <name evidence="11" type="primary">Dvir\GJ16363</name>
    <name evidence="11" type="ORF">Dvir_GJ16363</name>
</gene>
<dbReference type="STRING" id="7244.B4LSD6"/>
<feature type="signal peptide" evidence="9">
    <location>
        <begin position="1"/>
        <end position="20"/>
    </location>
</feature>
<evidence type="ECO:0000256" key="7">
    <source>
        <dbReference type="SAM" id="MobiDB-lite"/>
    </source>
</evidence>
<evidence type="ECO:0000256" key="4">
    <source>
        <dbReference type="ARBA" id="ARBA00022729"/>
    </source>
</evidence>
<evidence type="ECO:0000313" key="12">
    <source>
        <dbReference type="Proteomes" id="UP000008792"/>
    </source>
</evidence>
<feature type="domain" description="ER membrane protein complex subunit 7 beta-sandwich" evidence="10">
    <location>
        <begin position="56"/>
        <end position="165"/>
    </location>
</feature>
<dbReference type="InParanoid" id="B4LSD6"/>
<evidence type="ECO:0000256" key="9">
    <source>
        <dbReference type="SAM" id="SignalP"/>
    </source>
</evidence>
<keyword evidence="12" id="KW-1185">Reference proteome</keyword>
<comment type="subcellular location">
    <subcellularLocation>
        <location evidence="1">Membrane</location>
        <topology evidence="1">Single-pass membrane protein</topology>
    </subcellularLocation>
</comment>
<evidence type="ECO:0000256" key="3">
    <source>
        <dbReference type="ARBA" id="ARBA00022692"/>
    </source>
</evidence>
<evidence type="ECO:0000256" key="6">
    <source>
        <dbReference type="ARBA" id="ARBA00023136"/>
    </source>
</evidence>
<evidence type="ECO:0000259" key="10">
    <source>
        <dbReference type="Pfam" id="PF09430"/>
    </source>
</evidence>
<dbReference type="HOGENOM" id="CLU_073620_1_0_1"/>
<keyword evidence="6 8" id="KW-0472">Membrane</keyword>
<dbReference type="AlphaFoldDB" id="B4LSD6"/>
<feature type="region of interest" description="Disordered" evidence="7">
    <location>
        <begin position="215"/>
        <end position="234"/>
    </location>
</feature>
<dbReference type="KEGG" id="dvi:6629184"/>
<comment type="similarity">
    <text evidence="2">Belongs to the EMC7 family.</text>
</comment>
<evidence type="ECO:0000256" key="2">
    <source>
        <dbReference type="ARBA" id="ARBA00008880"/>
    </source>
</evidence>
<dbReference type="GO" id="GO:0030246">
    <property type="term" value="F:carbohydrate binding"/>
    <property type="evidence" value="ECO:0007669"/>
    <property type="project" value="InterPro"/>
</dbReference>
<evidence type="ECO:0000256" key="5">
    <source>
        <dbReference type="ARBA" id="ARBA00022989"/>
    </source>
</evidence>
<dbReference type="InterPro" id="IPR039163">
    <property type="entry name" value="EMC7"/>
</dbReference>
<keyword evidence="4 9" id="KW-0732">Signal</keyword>
<reference evidence="11 12" key="1">
    <citation type="journal article" date="2007" name="Nature">
        <title>Evolution of genes and genomes on the Drosophila phylogeny.</title>
        <authorList>
            <consortium name="Drosophila 12 Genomes Consortium"/>
            <person name="Clark A.G."/>
            <person name="Eisen M.B."/>
            <person name="Smith D.R."/>
            <person name="Bergman C.M."/>
            <person name="Oliver B."/>
            <person name="Markow T.A."/>
            <person name="Kaufman T.C."/>
            <person name="Kellis M."/>
            <person name="Gelbart W."/>
            <person name="Iyer V.N."/>
            <person name="Pollard D.A."/>
            <person name="Sackton T.B."/>
            <person name="Larracuente A.M."/>
            <person name="Singh N.D."/>
            <person name="Abad J.P."/>
            <person name="Abt D.N."/>
            <person name="Adryan B."/>
            <person name="Aguade M."/>
            <person name="Akashi H."/>
            <person name="Anderson W.W."/>
            <person name="Aquadro C.F."/>
            <person name="Ardell D.H."/>
            <person name="Arguello R."/>
            <person name="Artieri C.G."/>
            <person name="Barbash D.A."/>
            <person name="Barker D."/>
            <person name="Barsanti P."/>
            <person name="Batterham P."/>
            <person name="Batzoglou S."/>
            <person name="Begun D."/>
            <person name="Bhutkar A."/>
            <person name="Blanco E."/>
            <person name="Bosak S.A."/>
            <person name="Bradley R.K."/>
            <person name="Brand A.D."/>
            <person name="Brent M.R."/>
            <person name="Brooks A.N."/>
            <person name="Brown R.H."/>
            <person name="Butlin R.K."/>
            <person name="Caggese C."/>
            <person name="Calvi B.R."/>
            <person name="Bernardo de Carvalho A."/>
            <person name="Caspi A."/>
            <person name="Castrezana S."/>
            <person name="Celniker S.E."/>
            <person name="Chang J.L."/>
            <person name="Chapple C."/>
            <person name="Chatterji S."/>
            <person name="Chinwalla A."/>
            <person name="Civetta A."/>
            <person name="Clifton S.W."/>
            <person name="Comeron J.M."/>
            <person name="Costello J.C."/>
            <person name="Coyne J.A."/>
            <person name="Daub J."/>
            <person name="David R.G."/>
            <person name="Delcher A.L."/>
            <person name="Delehaunty K."/>
            <person name="Do C.B."/>
            <person name="Ebling H."/>
            <person name="Edwards K."/>
            <person name="Eickbush T."/>
            <person name="Evans J.D."/>
            <person name="Filipski A."/>
            <person name="Findeiss S."/>
            <person name="Freyhult E."/>
            <person name="Fulton L."/>
            <person name="Fulton R."/>
            <person name="Garcia A.C."/>
            <person name="Gardiner A."/>
            <person name="Garfield D.A."/>
            <person name="Garvin B.E."/>
            <person name="Gibson G."/>
            <person name="Gilbert D."/>
            <person name="Gnerre S."/>
            <person name="Godfrey J."/>
            <person name="Good R."/>
            <person name="Gotea V."/>
            <person name="Gravely B."/>
            <person name="Greenberg A.J."/>
            <person name="Griffiths-Jones S."/>
            <person name="Gross S."/>
            <person name="Guigo R."/>
            <person name="Gustafson E.A."/>
            <person name="Haerty W."/>
            <person name="Hahn M.W."/>
            <person name="Halligan D.L."/>
            <person name="Halpern A.L."/>
            <person name="Halter G.M."/>
            <person name="Han M.V."/>
            <person name="Heger A."/>
            <person name="Hillier L."/>
            <person name="Hinrichs A.S."/>
            <person name="Holmes I."/>
            <person name="Hoskins R.A."/>
            <person name="Hubisz M.J."/>
            <person name="Hultmark D."/>
            <person name="Huntley M.A."/>
            <person name="Jaffe D.B."/>
            <person name="Jagadeeshan S."/>
            <person name="Jeck W.R."/>
            <person name="Johnson J."/>
            <person name="Jones C.D."/>
            <person name="Jordan W.C."/>
            <person name="Karpen G.H."/>
            <person name="Kataoka E."/>
            <person name="Keightley P.D."/>
            <person name="Kheradpour P."/>
            <person name="Kirkness E.F."/>
            <person name="Koerich L.B."/>
            <person name="Kristiansen K."/>
            <person name="Kudrna D."/>
            <person name="Kulathinal R.J."/>
            <person name="Kumar S."/>
            <person name="Kwok R."/>
            <person name="Lander E."/>
            <person name="Langley C.H."/>
            <person name="Lapoint R."/>
            <person name="Lazzaro B.P."/>
            <person name="Lee S.J."/>
            <person name="Levesque L."/>
            <person name="Li R."/>
            <person name="Lin C.F."/>
            <person name="Lin M.F."/>
            <person name="Lindblad-Toh K."/>
            <person name="Llopart A."/>
            <person name="Long M."/>
            <person name="Low L."/>
            <person name="Lozovsky E."/>
            <person name="Lu J."/>
            <person name="Luo M."/>
            <person name="Machado C.A."/>
            <person name="Makalowski W."/>
            <person name="Marzo M."/>
            <person name="Matsuda M."/>
            <person name="Matzkin L."/>
            <person name="McAllister B."/>
            <person name="McBride C.S."/>
            <person name="McKernan B."/>
            <person name="McKernan K."/>
            <person name="Mendez-Lago M."/>
            <person name="Minx P."/>
            <person name="Mollenhauer M.U."/>
            <person name="Montooth K."/>
            <person name="Mount S.M."/>
            <person name="Mu X."/>
            <person name="Myers E."/>
            <person name="Negre B."/>
            <person name="Newfeld S."/>
            <person name="Nielsen R."/>
            <person name="Noor M.A."/>
            <person name="O'Grady P."/>
            <person name="Pachter L."/>
            <person name="Papaceit M."/>
            <person name="Parisi M.J."/>
            <person name="Parisi M."/>
            <person name="Parts L."/>
            <person name="Pedersen J.S."/>
            <person name="Pesole G."/>
            <person name="Phillippy A.M."/>
            <person name="Ponting C.P."/>
            <person name="Pop M."/>
            <person name="Porcelli D."/>
            <person name="Powell J.R."/>
            <person name="Prohaska S."/>
            <person name="Pruitt K."/>
            <person name="Puig M."/>
            <person name="Quesneville H."/>
            <person name="Ram K.R."/>
            <person name="Rand D."/>
            <person name="Rasmussen M.D."/>
            <person name="Reed L.K."/>
            <person name="Reenan R."/>
            <person name="Reily A."/>
            <person name="Remington K.A."/>
            <person name="Rieger T.T."/>
            <person name="Ritchie M.G."/>
            <person name="Robin C."/>
            <person name="Rogers Y.H."/>
            <person name="Rohde C."/>
            <person name="Rozas J."/>
            <person name="Rubenfield M.J."/>
            <person name="Ruiz A."/>
            <person name="Russo S."/>
            <person name="Salzberg S.L."/>
            <person name="Sanchez-Gracia A."/>
            <person name="Saranga D.J."/>
            <person name="Sato H."/>
            <person name="Schaeffer S.W."/>
            <person name="Schatz M.C."/>
            <person name="Schlenke T."/>
            <person name="Schwartz R."/>
            <person name="Segarra C."/>
            <person name="Singh R.S."/>
            <person name="Sirot L."/>
            <person name="Sirota M."/>
            <person name="Sisneros N.B."/>
            <person name="Smith C.D."/>
            <person name="Smith T.F."/>
            <person name="Spieth J."/>
            <person name="Stage D.E."/>
            <person name="Stark A."/>
            <person name="Stephan W."/>
            <person name="Strausberg R.L."/>
            <person name="Strempel S."/>
            <person name="Sturgill D."/>
            <person name="Sutton G."/>
            <person name="Sutton G.G."/>
            <person name="Tao W."/>
            <person name="Teichmann S."/>
            <person name="Tobari Y.N."/>
            <person name="Tomimura Y."/>
            <person name="Tsolas J.M."/>
            <person name="Valente V.L."/>
            <person name="Venter E."/>
            <person name="Venter J.C."/>
            <person name="Vicario S."/>
            <person name="Vieira F.G."/>
            <person name="Vilella A.J."/>
            <person name="Villasante A."/>
            <person name="Walenz B."/>
            <person name="Wang J."/>
            <person name="Wasserman M."/>
            <person name="Watts T."/>
            <person name="Wilson D."/>
            <person name="Wilson R.K."/>
            <person name="Wing R.A."/>
            <person name="Wolfner M.F."/>
            <person name="Wong A."/>
            <person name="Wong G.K."/>
            <person name="Wu C.I."/>
            <person name="Wu G."/>
            <person name="Yamamoto D."/>
            <person name="Yang H.P."/>
            <person name="Yang S.P."/>
            <person name="Yorke J.A."/>
            <person name="Yoshida K."/>
            <person name="Zdobnov E."/>
            <person name="Zhang P."/>
            <person name="Zhang Y."/>
            <person name="Zimin A.V."/>
            <person name="Baldwin J."/>
            <person name="Abdouelleil A."/>
            <person name="Abdulkadir J."/>
            <person name="Abebe A."/>
            <person name="Abera B."/>
            <person name="Abreu J."/>
            <person name="Acer S.C."/>
            <person name="Aftuck L."/>
            <person name="Alexander A."/>
            <person name="An P."/>
            <person name="Anderson E."/>
            <person name="Anderson S."/>
            <person name="Arachi H."/>
            <person name="Azer M."/>
            <person name="Bachantsang P."/>
            <person name="Barry A."/>
            <person name="Bayul T."/>
            <person name="Berlin A."/>
            <person name="Bessette D."/>
            <person name="Bloom T."/>
            <person name="Blye J."/>
            <person name="Boguslavskiy L."/>
            <person name="Bonnet C."/>
            <person name="Boukhgalter B."/>
            <person name="Bourzgui I."/>
            <person name="Brown A."/>
            <person name="Cahill P."/>
            <person name="Channer S."/>
            <person name="Cheshatsang Y."/>
            <person name="Chuda L."/>
            <person name="Citroen M."/>
            <person name="Collymore A."/>
            <person name="Cooke P."/>
            <person name="Costello M."/>
            <person name="D'Aco K."/>
            <person name="Daza R."/>
            <person name="De Haan G."/>
            <person name="DeGray S."/>
            <person name="DeMaso C."/>
            <person name="Dhargay N."/>
            <person name="Dooley K."/>
            <person name="Dooley E."/>
            <person name="Doricent M."/>
            <person name="Dorje P."/>
            <person name="Dorjee K."/>
            <person name="Dupes A."/>
            <person name="Elong R."/>
            <person name="Falk J."/>
            <person name="Farina A."/>
            <person name="Faro S."/>
            <person name="Ferguson D."/>
            <person name="Fisher S."/>
            <person name="Foley C.D."/>
            <person name="Franke A."/>
            <person name="Friedrich D."/>
            <person name="Gadbois L."/>
            <person name="Gearin G."/>
            <person name="Gearin C.R."/>
            <person name="Giannoukos G."/>
            <person name="Goode T."/>
            <person name="Graham J."/>
            <person name="Grandbois E."/>
            <person name="Grewal S."/>
            <person name="Gyaltsen K."/>
            <person name="Hafez N."/>
            <person name="Hagos B."/>
            <person name="Hall J."/>
            <person name="Henson C."/>
            <person name="Hollinger A."/>
            <person name="Honan T."/>
            <person name="Huard M.D."/>
            <person name="Hughes L."/>
            <person name="Hurhula B."/>
            <person name="Husby M.E."/>
            <person name="Kamat A."/>
            <person name="Kanga B."/>
            <person name="Kashin S."/>
            <person name="Khazanovich D."/>
            <person name="Kisner P."/>
            <person name="Lance K."/>
            <person name="Lara M."/>
            <person name="Lee W."/>
            <person name="Lennon N."/>
            <person name="Letendre F."/>
            <person name="LeVine R."/>
            <person name="Lipovsky A."/>
            <person name="Liu X."/>
            <person name="Liu J."/>
            <person name="Liu S."/>
            <person name="Lokyitsang T."/>
            <person name="Lokyitsang Y."/>
            <person name="Lubonja R."/>
            <person name="Lui A."/>
            <person name="MacDonald P."/>
            <person name="Magnisalis V."/>
            <person name="Maru K."/>
            <person name="Matthews C."/>
            <person name="McCusker W."/>
            <person name="McDonough S."/>
            <person name="Mehta T."/>
            <person name="Meldrim J."/>
            <person name="Meneus L."/>
            <person name="Mihai O."/>
            <person name="Mihalev A."/>
            <person name="Mihova T."/>
            <person name="Mittelman R."/>
            <person name="Mlenga V."/>
            <person name="Montmayeur A."/>
            <person name="Mulrain L."/>
            <person name="Navidi A."/>
            <person name="Naylor J."/>
            <person name="Negash T."/>
            <person name="Nguyen T."/>
            <person name="Nguyen N."/>
            <person name="Nicol R."/>
            <person name="Norbu C."/>
            <person name="Norbu N."/>
            <person name="Novod N."/>
            <person name="O'Neill B."/>
            <person name="Osman S."/>
            <person name="Markiewicz E."/>
            <person name="Oyono O.L."/>
            <person name="Patti C."/>
            <person name="Phunkhang P."/>
            <person name="Pierre F."/>
            <person name="Priest M."/>
            <person name="Raghuraman S."/>
            <person name="Rege F."/>
            <person name="Reyes R."/>
            <person name="Rise C."/>
            <person name="Rogov P."/>
            <person name="Ross K."/>
            <person name="Ryan E."/>
            <person name="Settipalli S."/>
            <person name="Shea T."/>
            <person name="Sherpa N."/>
            <person name="Shi L."/>
            <person name="Shih D."/>
            <person name="Sparrow T."/>
            <person name="Spaulding J."/>
            <person name="Stalker J."/>
            <person name="Stange-Thomann N."/>
            <person name="Stavropoulos S."/>
            <person name="Stone C."/>
            <person name="Strader C."/>
            <person name="Tesfaye S."/>
            <person name="Thomson T."/>
            <person name="Thoulutsang Y."/>
            <person name="Thoulutsang D."/>
            <person name="Topham K."/>
            <person name="Topping I."/>
            <person name="Tsamla T."/>
            <person name="Vassiliev H."/>
            <person name="Vo A."/>
            <person name="Wangchuk T."/>
            <person name="Wangdi T."/>
            <person name="Weiand M."/>
            <person name="Wilkinson J."/>
            <person name="Wilson A."/>
            <person name="Yadav S."/>
            <person name="Young G."/>
            <person name="Yu Q."/>
            <person name="Zembek L."/>
            <person name="Zhong D."/>
            <person name="Zimmer A."/>
            <person name="Zwirko Z."/>
            <person name="Jaffe D.B."/>
            <person name="Alvarez P."/>
            <person name="Brockman W."/>
            <person name="Butler J."/>
            <person name="Chin C."/>
            <person name="Gnerre S."/>
            <person name="Grabherr M."/>
            <person name="Kleber M."/>
            <person name="Mauceli E."/>
            <person name="MacCallum I."/>
        </authorList>
    </citation>
    <scope>NUCLEOTIDE SEQUENCE [LARGE SCALE GENOMIC DNA]</scope>
    <source>
        <strain evidence="12">Tucson 15010-1051.87</strain>
    </source>
</reference>
<organism evidence="11 12">
    <name type="scientific">Drosophila virilis</name>
    <name type="common">Fruit fly</name>
    <dbReference type="NCBI Taxonomy" id="7244"/>
    <lineage>
        <taxon>Eukaryota</taxon>
        <taxon>Metazoa</taxon>
        <taxon>Ecdysozoa</taxon>
        <taxon>Arthropoda</taxon>
        <taxon>Hexapoda</taxon>
        <taxon>Insecta</taxon>
        <taxon>Pterygota</taxon>
        <taxon>Neoptera</taxon>
        <taxon>Endopterygota</taxon>
        <taxon>Diptera</taxon>
        <taxon>Brachycera</taxon>
        <taxon>Muscomorpha</taxon>
        <taxon>Ephydroidea</taxon>
        <taxon>Drosophilidae</taxon>
        <taxon>Drosophila</taxon>
    </lineage>
</organism>
<proteinExistence type="inferred from homology"/>
<dbReference type="eggNOG" id="KOG3306">
    <property type="taxonomic scope" value="Eukaryota"/>
</dbReference>
<dbReference type="OrthoDB" id="27095at2759"/>
<dbReference type="PANTHER" id="PTHR13605">
    <property type="entry name" value="ER MEMBRANE PROTEIN COMPLEX SUBUNIT 7"/>
    <property type="match status" value="1"/>
</dbReference>
<dbReference type="InterPro" id="IPR013784">
    <property type="entry name" value="Carb-bd-like_fold"/>
</dbReference>
<name>B4LSD6_DROVI</name>
<accession>B4LSD6</accession>
<dbReference type="Proteomes" id="UP000008792">
    <property type="component" value="Unassembled WGS sequence"/>
</dbReference>
<dbReference type="PANTHER" id="PTHR13605:SF4">
    <property type="entry name" value="ER MEMBRANE PROTEIN COMPLEX SUBUNIT 7"/>
    <property type="match status" value="1"/>
</dbReference>
<dbReference type="SUPFAM" id="SSF49452">
    <property type="entry name" value="Starch-binding domain-like"/>
    <property type="match status" value="1"/>
</dbReference>
<feature type="transmembrane region" description="Helical" evidence="8">
    <location>
        <begin position="157"/>
        <end position="177"/>
    </location>
</feature>
<dbReference type="GO" id="GO:0072546">
    <property type="term" value="C:EMC complex"/>
    <property type="evidence" value="ECO:0007669"/>
    <property type="project" value="TreeGrafter"/>
</dbReference>
<dbReference type="EMBL" id="CH940649">
    <property type="protein sequence ID" value="EDW63744.2"/>
    <property type="molecule type" value="Genomic_DNA"/>
</dbReference>
<feature type="chain" id="PRO_5006457400" description="ER membrane protein complex subunit 7 beta-sandwich domain-containing protein" evidence="9">
    <location>
        <begin position="21"/>
        <end position="234"/>
    </location>
</feature>
<protein>
    <recommendedName>
        <fullName evidence="10">ER membrane protein complex subunit 7 beta-sandwich domain-containing protein</fullName>
    </recommendedName>
</protein>
<dbReference type="InterPro" id="IPR019008">
    <property type="entry name" value="Beta_sandwich_EMC7"/>
</dbReference>
<keyword evidence="5 8" id="KW-1133">Transmembrane helix</keyword>
<keyword evidence="3 8" id="KW-0812">Transmembrane</keyword>
<evidence type="ECO:0000313" key="11">
    <source>
        <dbReference type="EMBL" id="EDW63744.2"/>
    </source>
</evidence>